<dbReference type="InterPro" id="IPR000073">
    <property type="entry name" value="AB_hydrolase_1"/>
</dbReference>
<dbReference type="GO" id="GO:0016787">
    <property type="term" value="F:hydrolase activity"/>
    <property type="evidence" value="ECO:0007669"/>
    <property type="project" value="UniProtKB-KW"/>
</dbReference>
<organism evidence="3">
    <name type="scientific">Penicillium chrysogenum</name>
    <name type="common">Penicillium notatum</name>
    <dbReference type="NCBI Taxonomy" id="5076"/>
    <lineage>
        <taxon>Eukaryota</taxon>
        <taxon>Fungi</taxon>
        <taxon>Dikarya</taxon>
        <taxon>Ascomycota</taxon>
        <taxon>Pezizomycotina</taxon>
        <taxon>Eurotiomycetes</taxon>
        <taxon>Eurotiomycetidae</taxon>
        <taxon>Eurotiales</taxon>
        <taxon>Aspergillaceae</taxon>
        <taxon>Penicillium</taxon>
        <taxon>Penicillium chrysogenum species complex</taxon>
    </lineage>
</organism>
<dbReference type="InterPro" id="IPR050266">
    <property type="entry name" value="AB_hydrolase_sf"/>
</dbReference>
<dbReference type="InterPro" id="IPR013595">
    <property type="entry name" value="Pept_S33_TAP-like_C"/>
</dbReference>
<dbReference type="AlphaFoldDB" id="A0A162BEW4"/>
<name>A0A162BEW4_PENCH</name>
<feature type="domain" description="AB hydrolase-1" evidence="1">
    <location>
        <begin position="65"/>
        <end position="168"/>
    </location>
</feature>
<dbReference type="Proteomes" id="UP000076449">
    <property type="component" value="Chromosome IV"/>
</dbReference>
<feature type="domain" description="Peptidase S33 tripeptidyl aminopeptidase-like C-terminal" evidence="2">
    <location>
        <begin position="226"/>
        <end position="287"/>
    </location>
</feature>
<dbReference type="PRINTS" id="PR00111">
    <property type="entry name" value="ABHYDROLASE"/>
</dbReference>
<dbReference type="PANTHER" id="PTHR43798">
    <property type="entry name" value="MONOACYLGLYCEROL LIPASE"/>
    <property type="match status" value="1"/>
</dbReference>
<dbReference type="Pfam" id="PF08386">
    <property type="entry name" value="Abhydrolase_4"/>
    <property type="match status" value="1"/>
</dbReference>
<dbReference type="InterPro" id="IPR029058">
    <property type="entry name" value="AB_hydrolase_fold"/>
</dbReference>
<reference evidence="3" key="1">
    <citation type="journal article" date="2014" name="Genome Announc.">
        <title>Complete sequencing and chromosome-scale genome assembly of the industrial progenitor strain P2niaD18 from the penicillin producer Penicillium chrysogenum.</title>
        <authorList>
            <person name="Specht T."/>
            <person name="Dahlmann T.A."/>
            <person name="Zadra I."/>
            <person name="Kurnsteiner H."/>
            <person name="Kuck U."/>
        </authorList>
    </citation>
    <scope>NUCLEOTIDE SEQUENCE [LARGE SCALE GENOMIC DNA]</scope>
    <source>
        <strain evidence="3">P2niaD18</strain>
    </source>
</reference>
<dbReference type="GO" id="GO:0017000">
    <property type="term" value="P:antibiotic biosynthetic process"/>
    <property type="evidence" value="ECO:0007669"/>
    <property type="project" value="UniProtKB-ARBA"/>
</dbReference>
<accession>A0A162BEW4</accession>
<evidence type="ECO:0000313" key="3">
    <source>
        <dbReference type="EMBL" id="KZN84289.1"/>
    </source>
</evidence>
<dbReference type="Pfam" id="PF00561">
    <property type="entry name" value="Abhydrolase_1"/>
    <property type="match status" value="1"/>
</dbReference>
<evidence type="ECO:0000259" key="1">
    <source>
        <dbReference type="Pfam" id="PF00561"/>
    </source>
</evidence>
<sequence>MSMEIDFDPNIRLQSTFYNVPGYESDIHALTTPIPPFPRSDTLSTACDAFEREQLLQSEAYYERPPVVLVHGMVVASSYLQNLGRHLAPWFRVFIPDLPGFGRSSKAIRKCDTVSINQLAQGLHDWMDTAGIKKAHLVSNSLGCQILAEFTRRWPDRVDRLVLQGPTADKSQQSILKTVLASAANNSNEPFTMSLISLQDYWRAGLRRAFDLFRATAEYRILDVLQEVHNPTLLLSCELDPITPCGWVEELSEKTPNAVHYVLKKAAHTANYSATEIMSRSILRYLLIQDDDGMRRAGREIFERVTRINETREAAAKQRNHLVGWQLALGFLAVLVTWKCSISRWKFISGFLPMETMILYQYSKIAPLLSADRSGDLDRVYVKLQGIADFDSASSMLRAVGRYLHFRDFPQLGVPTSLAPVMPLTNWLPPYLRDTVFSELGANEAADDIASTFEAEKITESVAAHFPAHRKYTAVAIGSTNGALTHLYAMMGIPWLPQTLLMPVKRPKSAAFKQGQLDMTAEMEWGRSAGRELLQNNPGIELYHMADPNQDQLMIRHMAYFRLKFIKMTEAYKNFLLDALEANGTIILVRCGSKWPSTKVADRHYFQSGAVGGVTSEEFLQGSTEVKEFVESEKSLLTKMAGTVMRKEHKTDWNAPASNYEAPEAEWGYAEGLTDDIIEFAKEHGFKIKYLDFDHPEDAGPLVADADRQRKEQLRRPIDSILVESFILMEPWLAIRYNLTPFWTVFPVKQSFERLQEYLKTCQGKGFKNGFSFLFCSGAYSIGLARLDEWKGLLENHFVSQGMDRARDRKLLLGTDENVFPKDFGFPARYQVELARAVGEEGQYVMPPSLTLGDFEHYMENSHRYGVYYTP</sequence>
<dbReference type="GO" id="GO:0016020">
    <property type="term" value="C:membrane"/>
    <property type="evidence" value="ECO:0007669"/>
    <property type="project" value="TreeGrafter"/>
</dbReference>
<dbReference type="PANTHER" id="PTHR43798:SF27">
    <property type="entry name" value="HYDROLASE ALPHA_BETA HYDROLASE FOLD FAMILY"/>
    <property type="match status" value="1"/>
</dbReference>
<evidence type="ECO:0000259" key="2">
    <source>
        <dbReference type="Pfam" id="PF08386"/>
    </source>
</evidence>
<proteinExistence type="predicted"/>
<dbReference type="SUPFAM" id="SSF53474">
    <property type="entry name" value="alpha/beta-Hydrolases"/>
    <property type="match status" value="1"/>
</dbReference>
<protein>
    <submittedName>
        <fullName evidence="3">2-hydroxy-6-oxo-6-phenylhexa-2,4-dienoate hydrolase</fullName>
    </submittedName>
</protein>
<dbReference type="GO" id="GO:0072330">
    <property type="term" value="P:monocarboxylic acid biosynthetic process"/>
    <property type="evidence" value="ECO:0007669"/>
    <property type="project" value="UniProtKB-ARBA"/>
</dbReference>
<dbReference type="Gene3D" id="3.40.50.1820">
    <property type="entry name" value="alpha/beta hydrolase"/>
    <property type="match status" value="1"/>
</dbReference>
<keyword evidence="3" id="KW-0378">Hydrolase</keyword>
<gene>
    <name evidence="3" type="ORF">EN45_114090</name>
</gene>
<dbReference type="EMBL" id="CM002801">
    <property type="protein sequence ID" value="KZN84289.1"/>
    <property type="molecule type" value="Genomic_DNA"/>
</dbReference>